<keyword evidence="6" id="KW-0464">Manganese</keyword>
<dbReference type="RefSeq" id="WP_100115501.1">
    <property type="nucleotide sequence ID" value="NZ_MEIV01000051.1"/>
</dbReference>
<dbReference type="InterPro" id="IPR015797">
    <property type="entry name" value="NUDIX_hydrolase-like_dom_sf"/>
</dbReference>
<dbReference type="InterPro" id="IPR000086">
    <property type="entry name" value="NUDIX_hydrolase_dom"/>
</dbReference>
<dbReference type="EMBL" id="MEIV01000051">
    <property type="protein sequence ID" value="PIT62364.1"/>
    <property type="molecule type" value="Genomic_DNA"/>
</dbReference>
<evidence type="ECO:0000256" key="6">
    <source>
        <dbReference type="ARBA" id="ARBA00023211"/>
    </source>
</evidence>
<proteinExistence type="predicted"/>
<evidence type="ECO:0000256" key="1">
    <source>
        <dbReference type="ARBA" id="ARBA00001936"/>
    </source>
</evidence>
<evidence type="ECO:0000256" key="5">
    <source>
        <dbReference type="ARBA" id="ARBA00022842"/>
    </source>
</evidence>
<dbReference type="AlphaFoldDB" id="A0A2N9Y3Z7"/>
<evidence type="ECO:0000256" key="2">
    <source>
        <dbReference type="ARBA" id="ARBA00001946"/>
    </source>
</evidence>
<dbReference type="GO" id="GO:0010945">
    <property type="term" value="F:coenzyme A diphosphatase activity"/>
    <property type="evidence" value="ECO:0007669"/>
    <property type="project" value="InterPro"/>
</dbReference>
<evidence type="ECO:0000313" key="9">
    <source>
        <dbReference type="Proteomes" id="UP000231094"/>
    </source>
</evidence>
<dbReference type="Proteomes" id="UP000231094">
    <property type="component" value="Unassembled WGS sequence"/>
</dbReference>
<dbReference type="CDD" id="cd03426">
    <property type="entry name" value="NUDIX_CoAse_Nudt7"/>
    <property type="match status" value="1"/>
</dbReference>
<evidence type="ECO:0000256" key="4">
    <source>
        <dbReference type="ARBA" id="ARBA00022801"/>
    </source>
</evidence>
<evidence type="ECO:0000256" key="3">
    <source>
        <dbReference type="ARBA" id="ARBA00022723"/>
    </source>
</evidence>
<dbReference type="PANTHER" id="PTHR12992:SF11">
    <property type="entry name" value="MITOCHONDRIAL COENZYME A DIPHOSPHATASE NUDT8"/>
    <property type="match status" value="1"/>
</dbReference>
<dbReference type="InterPro" id="IPR020084">
    <property type="entry name" value="NUDIX_hydrolase_CS"/>
</dbReference>
<evidence type="ECO:0000313" key="8">
    <source>
        <dbReference type="EMBL" id="PIT62364.1"/>
    </source>
</evidence>
<accession>A0A2N9Y3Z7</accession>
<evidence type="ECO:0000259" key="7">
    <source>
        <dbReference type="PROSITE" id="PS51462"/>
    </source>
</evidence>
<dbReference type="PROSITE" id="PS51462">
    <property type="entry name" value="NUDIX"/>
    <property type="match status" value="1"/>
</dbReference>
<dbReference type="SUPFAM" id="SSF55811">
    <property type="entry name" value="Nudix"/>
    <property type="match status" value="1"/>
</dbReference>
<feature type="domain" description="Nudix hydrolase" evidence="7">
    <location>
        <begin position="37"/>
        <end position="171"/>
    </location>
</feature>
<keyword evidence="3" id="KW-0479">Metal-binding</keyword>
<gene>
    <name evidence="8" type="ORF">BHC47_04520</name>
</gene>
<comment type="caution">
    <text evidence="8">The sequence shown here is derived from an EMBL/GenBank/DDBJ whole genome shotgun (WGS) entry which is preliminary data.</text>
</comment>
<keyword evidence="4" id="KW-0378">Hydrolase</keyword>
<protein>
    <recommendedName>
        <fullName evidence="7">Nudix hydrolase domain-containing protein</fullName>
    </recommendedName>
</protein>
<dbReference type="PROSITE" id="PS00893">
    <property type="entry name" value="NUDIX_BOX"/>
    <property type="match status" value="1"/>
</dbReference>
<dbReference type="Gene3D" id="3.90.79.10">
    <property type="entry name" value="Nucleoside Triphosphate Pyrophosphohydrolase"/>
    <property type="match status" value="1"/>
</dbReference>
<keyword evidence="5" id="KW-0460">Magnesium</keyword>
<name>A0A2N9Y3Z7_9NEIS</name>
<organism evidence="8 9">
    <name type="scientific">Snodgrassella alvi</name>
    <dbReference type="NCBI Taxonomy" id="1196083"/>
    <lineage>
        <taxon>Bacteria</taxon>
        <taxon>Pseudomonadati</taxon>
        <taxon>Pseudomonadota</taxon>
        <taxon>Betaproteobacteria</taxon>
        <taxon>Neisseriales</taxon>
        <taxon>Neisseriaceae</taxon>
        <taxon>Snodgrassella</taxon>
    </lineage>
</organism>
<sequence>MFTKPDKLKQFLHYACTSTLPTILNQRQDTLQHLPVNFRCAAVLMPVDWNHGNAQIWLTQRSQQLRQHRGQIAFPGGKLENNESSINAAFRESEEETGLIRNQWQLVGILPQCYLPSGFKVVPVLAWSNSSLYWQLNPSEVSEIFPVPLPVVLDSKLYQHSIKQHQQLKLKVYHLHYQNRHIWGATACMLLHLAQCYQVWSRQNHQH</sequence>
<comment type="cofactor">
    <cofactor evidence="2">
        <name>Mg(2+)</name>
        <dbReference type="ChEBI" id="CHEBI:18420"/>
    </cofactor>
</comment>
<comment type="cofactor">
    <cofactor evidence="1">
        <name>Mn(2+)</name>
        <dbReference type="ChEBI" id="CHEBI:29035"/>
    </cofactor>
</comment>
<dbReference type="GO" id="GO:0046872">
    <property type="term" value="F:metal ion binding"/>
    <property type="evidence" value="ECO:0007669"/>
    <property type="project" value="UniProtKB-KW"/>
</dbReference>
<reference evidence="8 9" key="1">
    <citation type="journal article" date="2017" name="MBio">
        <title>Type VI secretion-mediated competition in the bee gut microbiome.</title>
        <authorList>
            <person name="Steele M.I."/>
            <person name="Kwong W.K."/>
            <person name="Powell J.E."/>
            <person name="Whiteley M."/>
            <person name="Moran N.A."/>
        </authorList>
    </citation>
    <scope>NUCLEOTIDE SEQUENCE [LARGE SCALE GENOMIC DNA]</scope>
    <source>
        <strain evidence="8 9">PEB0171</strain>
    </source>
</reference>
<dbReference type="PANTHER" id="PTHR12992">
    <property type="entry name" value="NUDIX HYDROLASE"/>
    <property type="match status" value="1"/>
</dbReference>
<dbReference type="InterPro" id="IPR045121">
    <property type="entry name" value="CoAse"/>
</dbReference>
<dbReference type="Pfam" id="PF00293">
    <property type="entry name" value="NUDIX"/>
    <property type="match status" value="1"/>
</dbReference>